<dbReference type="GO" id="GO:0052572">
    <property type="term" value="P:response to host immune response"/>
    <property type="evidence" value="ECO:0007669"/>
    <property type="project" value="TreeGrafter"/>
</dbReference>
<dbReference type="SUPFAM" id="SSF140459">
    <property type="entry name" value="PE/PPE dimer-like"/>
    <property type="match status" value="1"/>
</dbReference>
<evidence type="ECO:0000256" key="2">
    <source>
        <dbReference type="SAM" id="MobiDB-lite"/>
    </source>
</evidence>
<dbReference type="InterPro" id="IPR038332">
    <property type="entry name" value="PPE_sf"/>
</dbReference>
<evidence type="ECO:0000313" key="5">
    <source>
        <dbReference type="EMBL" id="ODR05355.1"/>
    </source>
</evidence>
<feature type="domain" description="PPE" evidence="3">
    <location>
        <begin position="2"/>
        <end position="165"/>
    </location>
</feature>
<protein>
    <recommendedName>
        <fullName evidence="7">PPE family protein</fullName>
    </recommendedName>
</protein>
<comment type="caution">
    <text evidence="5">The sequence shown here is derived from an EMBL/GenBank/DDBJ whole genome shotgun (WGS) entry which is preliminary data.</text>
</comment>
<evidence type="ECO:0008006" key="7">
    <source>
        <dbReference type="Google" id="ProtNLM"/>
    </source>
</evidence>
<comment type="similarity">
    <text evidence="1">Belongs to the mycobacterial PPE family.</text>
</comment>
<evidence type="ECO:0000256" key="1">
    <source>
        <dbReference type="ARBA" id="ARBA00010652"/>
    </source>
</evidence>
<dbReference type="Proteomes" id="UP000094224">
    <property type="component" value="Unassembled WGS sequence"/>
</dbReference>
<dbReference type="Gene3D" id="1.20.1260.20">
    <property type="entry name" value="PPE superfamily"/>
    <property type="match status" value="1"/>
</dbReference>
<dbReference type="InterPro" id="IPR000030">
    <property type="entry name" value="PPE_dom"/>
</dbReference>
<dbReference type="InterPro" id="IPR022171">
    <property type="entry name" value="PPE_C"/>
</dbReference>
<dbReference type="FunFam" id="1.20.1260.20:FF:000001">
    <property type="entry name" value="PPE family protein PPE41"/>
    <property type="match status" value="1"/>
</dbReference>
<organism evidence="5 6">
    <name type="scientific">Mycobacterium sherrisii</name>
    <dbReference type="NCBI Taxonomy" id="243061"/>
    <lineage>
        <taxon>Bacteria</taxon>
        <taxon>Bacillati</taxon>
        <taxon>Actinomycetota</taxon>
        <taxon>Actinomycetes</taxon>
        <taxon>Mycobacteriales</taxon>
        <taxon>Mycobacteriaceae</taxon>
        <taxon>Mycobacterium</taxon>
        <taxon>Mycobacterium simiae complex</taxon>
    </lineage>
</organism>
<dbReference type="Pfam" id="PF00823">
    <property type="entry name" value="PPE"/>
    <property type="match status" value="1"/>
</dbReference>
<dbReference type="Pfam" id="PF12484">
    <property type="entry name" value="PPE-SVP"/>
    <property type="match status" value="1"/>
</dbReference>
<accession>A0A1E3ST42</accession>
<dbReference type="PANTHER" id="PTHR46766">
    <property type="entry name" value="GLUTAMINE-RICH PROTEIN 2"/>
    <property type="match status" value="1"/>
</dbReference>
<sequence length="397" mass="39542">MDFAMLPPEVNSGRIYAGPGSAPLTAVAAAWDGLADDLYSAANADRAVISELTNQVWSGPAATAMATAAAPFVEWTVATAAQAQQAAIQARVAAAAFDTAFAMTVPPPVITANRSLLQELIATNVLGQNFPLIAATEADYAEMWAQDATAMYSYAAASAAASTLTPFTAPEPVTKPAGLAAQVGALAQATGTPAGAASTQNVLSAMSRLLTEVPLALQQLAQGGAPEASGAGGPLSSLLSASPLQYLSLLTPYSATIATTRLGIQAAAFTKASAVAVPGAARTVGLTGPATQSDLSRPATDSAATPVSAQVGRAALAGGLSVPPTWATSVPADQVRPTRSATTLTSAASPLSAAPSPTGVISDMSMAPVLRSAAGSNSLARRARARTTVMVHYPSGG</sequence>
<name>A0A1E3ST42_9MYCO</name>
<feature type="region of interest" description="Disordered" evidence="2">
    <location>
        <begin position="328"/>
        <end position="354"/>
    </location>
</feature>
<evidence type="ECO:0000259" key="4">
    <source>
        <dbReference type="Pfam" id="PF12484"/>
    </source>
</evidence>
<evidence type="ECO:0000259" key="3">
    <source>
        <dbReference type="Pfam" id="PF00823"/>
    </source>
</evidence>
<dbReference type="STRING" id="243061.AWC25_17970"/>
<feature type="domain" description="PPE family C-terminal" evidence="4">
    <location>
        <begin position="308"/>
        <end position="392"/>
    </location>
</feature>
<reference evidence="6" key="1">
    <citation type="submission" date="2016-09" db="EMBL/GenBank/DDBJ databases">
        <authorList>
            <person name="Greninger A.L."/>
            <person name="Jerome K.R."/>
            <person name="Mcnair B."/>
            <person name="Wallis C."/>
            <person name="Fang F."/>
        </authorList>
    </citation>
    <scope>NUCLEOTIDE SEQUENCE [LARGE SCALE GENOMIC DNA]</scope>
    <source>
        <strain evidence="6">BC1_M4</strain>
    </source>
</reference>
<gene>
    <name evidence="5" type="ORF">BHQ21_14210</name>
</gene>
<dbReference type="RefSeq" id="WP_069400933.1">
    <property type="nucleotide sequence ID" value="NZ_JBKFED010000006.1"/>
</dbReference>
<dbReference type="EMBL" id="MIHC01000023">
    <property type="protein sequence ID" value="ODR05355.1"/>
    <property type="molecule type" value="Genomic_DNA"/>
</dbReference>
<evidence type="ECO:0000313" key="6">
    <source>
        <dbReference type="Proteomes" id="UP000094224"/>
    </source>
</evidence>
<keyword evidence="6" id="KW-1185">Reference proteome</keyword>
<dbReference type="PANTHER" id="PTHR46766:SF1">
    <property type="entry name" value="GLUTAMINE-RICH PROTEIN 2"/>
    <property type="match status" value="1"/>
</dbReference>
<feature type="compositionally biased region" description="Low complexity" evidence="2">
    <location>
        <begin position="337"/>
        <end position="354"/>
    </location>
</feature>
<dbReference type="AlphaFoldDB" id="A0A1E3ST42"/>
<proteinExistence type="inferred from homology"/>